<evidence type="ECO:0000313" key="1">
    <source>
        <dbReference type="EMBL" id="EUK18631.1"/>
    </source>
</evidence>
<organism evidence="1 2">
    <name type="scientific">Commensalibacter papalotli</name>
    <name type="common">ex Servin-Garciduenas et al. 2014</name>
    <dbReference type="NCBI Taxonomy" id="1208583"/>
    <lineage>
        <taxon>Bacteria</taxon>
        <taxon>Pseudomonadati</taxon>
        <taxon>Pseudomonadota</taxon>
        <taxon>Alphaproteobacteria</taxon>
        <taxon>Acetobacterales</taxon>
        <taxon>Acetobacteraceae</taxon>
    </lineage>
</organism>
<proteinExistence type="predicted"/>
<dbReference type="eggNOG" id="COG1959">
    <property type="taxonomic scope" value="Bacteria"/>
</dbReference>
<comment type="caution">
    <text evidence="1">The sequence shown here is derived from an EMBL/GenBank/DDBJ whole genome shotgun (WGS) entry which is preliminary data.</text>
</comment>
<dbReference type="PROSITE" id="PS51197">
    <property type="entry name" value="HTH_RRF2_2"/>
    <property type="match status" value="1"/>
</dbReference>
<dbReference type="Proteomes" id="UP000019250">
    <property type="component" value="Unassembled WGS sequence"/>
</dbReference>
<dbReference type="PANTHER" id="PTHR33221">
    <property type="entry name" value="WINGED HELIX-TURN-HELIX TRANSCRIPTIONAL REGULATOR, RRF2 FAMILY"/>
    <property type="match status" value="1"/>
</dbReference>
<dbReference type="InterPro" id="IPR036390">
    <property type="entry name" value="WH_DNA-bd_sf"/>
</dbReference>
<dbReference type="GO" id="GO:0003700">
    <property type="term" value="F:DNA-binding transcription factor activity"/>
    <property type="evidence" value="ECO:0007669"/>
    <property type="project" value="TreeGrafter"/>
</dbReference>
<dbReference type="STRING" id="1208583.COMX_02745"/>
<dbReference type="GO" id="GO:0005829">
    <property type="term" value="C:cytosol"/>
    <property type="evidence" value="ECO:0007669"/>
    <property type="project" value="TreeGrafter"/>
</dbReference>
<sequence length="156" mass="17411">MFNIKLSFSLFLRLKHDLMLKISKLTDYATILLIHLSRFQKPTSSSVLATETGVPEPTVAKVLKMLTRASLVKSCRGAGSGYSLSFPLKEITLAQVVVAIEGPIDLVNCDKDNCRLIAEECELYGKWEAISFQLRNVFENITIADLQDKKSMTHSC</sequence>
<name>W7E6B1_9PROT</name>
<evidence type="ECO:0000313" key="2">
    <source>
        <dbReference type="Proteomes" id="UP000019250"/>
    </source>
</evidence>
<reference evidence="1 2" key="1">
    <citation type="journal article" date="2014" name="Genome Announc.">
        <title>Draft Genome Sequence of Commensalibacter papalotli MX01, a Symbiont Identified from the Guts of Overwintering Monarch Butterflies.</title>
        <authorList>
            <person name="Servin-Garciduenas L.E."/>
            <person name="Sanchez-Quinto A."/>
            <person name="Martinez-Romero E."/>
        </authorList>
    </citation>
    <scope>NUCLEOTIDE SEQUENCE [LARGE SCALE GENOMIC DNA]</scope>
    <source>
        <strain evidence="2">MX-MONARCH01</strain>
    </source>
</reference>
<dbReference type="EMBL" id="ATSX01000001">
    <property type="protein sequence ID" value="EUK18631.1"/>
    <property type="molecule type" value="Genomic_DNA"/>
</dbReference>
<dbReference type="AlphaFoldDB" id="W7E6B1"/>
<dbReference type="Gene3D" id="1.10.10.10">
    <property type="entry name" value="Winged helix-like DNA-binding domain superfamily/Winged helix DNA-binding domain"/>
    <property type="match status" value="1"/>
</dbReference>
<dbReference type="PANTHER" id="PTHR33221:SF2">
    <property type="entry name" value="TRANSCRIPTIONAL REGULATOR"/>
    <property type="match status" value="1"/>
</dbReference>
<keyword evidence="2" id="KW-1185">Reference proteome</keyword>
<dbReference type="Pfam" id="PF02082">
    <property type="entry name" value="Rrf2"/>
    <property type="match status" value="1"/>
</dbReference>
<dbReference type="PATRIC" id="fig|1208583.4.peg.555"/>
<dbReference type="InterPro" id="IPR000944">
    <property type="entry name" value="Tscrpt_reg_Rrf2"/>
</dbReference>
<gene>
    <name evidence="1" type="ORF">COMX_02745</name>
</gene>
<dbReference type="InterPro" id="IPR036388">
    <property type="entry name" value="WH-like_DNA-bd_sf"/>
</dbReference>
<accession>W7E6B1</accession>
<dbReference type="SUPFAM" id="SSF46785">
    <property type="entry name" value="Winged helix' DNA-binding domain"/>
    <property type="match status" value="1"/>
</dbReference>
<protein>
    <submittedName>
        <fullName evidence="1">Transcriptional regulator</fullName>
    </submittedName>
</protein>
<dbReference type="NCBIfam" id="TIGR00738">
    <property type="entry name" value="rrf2_super"/>
    <property type="match status" value="1"/>
</dbReference>